<name>A0A1B1ND37_9MICO</name>
<reference evidence="1 2" key="1">
    <citation type="submission" date="2016-03" db="EMBL/GenBank/DDBJ databases">
        <title>Shallow-sea hydrothermal system.</title>
        <authorList>
            <person name="Tang K."/>
        </authorList>
    </citation>
    <scope>NUCLEOTIDE SEQUENCE [LARGE SCALE GENOMIC DNA]</scope>
    <source>
        <strain evidence="1 2">JLT9</strain>
    </source>
</reference>
<dbReference type="KEGG" id="serj:SGUI_1940"/>
<evidence type="ECO:0000313" key="1">
    <source>
        <dbReference type="EMBL" id="ANS79336.1"/>
    </source>
</evidence>
<dbReference type="EMBL" id="CP014989">
    <property type="protein sequence ID" value="ANS79336.1"/>
    <property type="molecule type" value="Genomic_DNA"/>
</dbReference>
<accession>A0A1B1ND37</accession>
<proteinExistence type="predicted"/>
<dbReference type="AlphaFoldDB" id="A0A1B1ND37"/>
<keyword evidence="2" id="KW-1185">Reference proteome</keyword>
<sequence length="54" mass="6288">MSSWVGHDKEWFVVVFRPVIQHPAAQFLGMLTVTMQSFDGGHREVHVHLHRHVL</sequence>
<organism evidence="1 2">
    <name type="scientific">Serinicoccus hydrothermalis</name>
    <dbReference type="NCBI Taxonomy" id="1758689"/>
    <lineage>
        <taxon>Bacteria</taxon>
        <taxon>Bacillati</taxon>
        <taxon>Actinomycetota</taxon>
        <taxon>Actinomycetes</taxon>
        <taxon>Micrococcales</taxon>
        <taxon>Ornithinimicrobiaceae</taxon>
        <taxon>Serinicoccus</taxon>
    </lineage>
</organism>
<evidence type="ECO:0000313" key="2">
    <source>
        <dbReference type="Proteomes" id="UP000092482"/>
    </source>
</evidence>
<gene>
    <name evidence="1" type="ORF">SGUI_1940</name>
</gene>
<dbReference type="Proteomes" id="UP000092482">
    <property type="component" value="Chromosome"/>
</dbReference>
<protein>
    <submittedName>
        <fullName evidence="1">Uncharacterized protein</fullName>
    </submittedName>
</protein>